<gene>
    <name evidence="11" type="ORF">ACFSOX_15850</name>
</gene>
<feature type="transmembrane region" description="Helical" evidence="9">
    <location>
        <begin position="257"/>
        <end position="276"/>
    </location>
</feature>
<sequence length="601" mass="64469">MTSSTDTTTSDTTTSDPITSDPIPGDAITRDATKGDATKGDTPTGAARPSLPRRVIGAWLDTADSGVATAVLLALFVAAWTSFQVISYASLDLHPDLVEVYAWSRHPSPGYYKHPPLGALMVAAWFTVFPVADWAFHLLAMVNAALALLVVDRIAARRIAGDKRVLVLLLLLLTPFYQFHGQRFASNQTLLLAWPLAVWCFLRAFETRTLAWSAAAGAACALAMLGKYYSIYLVVSLPLAALLHPARWTYLKSPSPWVSMLAGFAVLAPHLAWLVTTGFQPFGYAYAVHGGATLGAILWKALLYLIGSLAYVALPIVVWVLIVRPSRAVIAETLWPADPGRRMLVHLLALPLLIPAVTAPFVGVELTSLWTMQAWFLLPVVLLAPRDVIVSRAAAATVAGGVAVVTLGVLAVAPGLAVLRHWEGNKEGRAYYAPLAEVVGREWTAATGTRLPIVMGDADLGAAIAFYHPDHPDSVPGFTLKPTPWITPDRLLRDGYVAVCRTDDRSCLPELMARARSEPEARTVDLAVTRTFLGDTNRPAPYRILIVPPQTGPRSASHRAVMPALVAGIQVSATGTGVDGRDAPTAVRHGLCFMRRASVGG</sequence>
<dbReference type="Pfam" id="PF13231">
    <property type="entry name" value="PMT_2"/>
    <property type="match status" value="1"/>
</dbReference>
<proteinExistence type="predicted"/>
<keyword evidence="7 9" id="KW-0472">Membrane</keyword>
<dbReference type="InterPro" id="IPR038731">
    <property type="entry name" value="RgtA/B/C-like"/>
</dbReference>
<evidence type="ECO:0000256" key="8">
    <source>
        <dbReference type="SAM" id="MobiDB-lite"/>
    </source>
</evidence>
<evidence type="ECO:0000313" key="12">
    <source>
        <dbReference type="Proteomes" id="UP001597314"/>
    </source>
</evidence>
<evidence type="ECO:0000256" key="6">
    <source>
        <dbReference type="ARBA" id="ARBA00022989"/>
    </source>
</evidence>
<reference evidence="12" key="1">
    <citation type="journal article" date="2019" name="Int. J. Syst. Evol. Microbiol.">
        <title>The Global Catalogue of Microorganisms (GCM) 10K type strain sequencing project: providing services to taxonomists for standard genome sequencing and annotation.</title>
        <authorList>
            <consortium name="The Broad Institute Genomics Platform"/>
            <consortium name="The Broad Institute Genome Sequencing Center for Infectious Disease"/>
            <person name="Wu L."/>
            <person name="Ma J."/>
        </authorList>
    </citation>
    <scope>NUCLEOTIDE SEQUENCE [LARGE SCALE GENOMIC DNA]</scope>
    <source>
        <strain evidence="12">CGMCC 1.6774</strain>
    </source>
</reference>
<evidence type="ECO:0000259" key="10">
    <source>
        <dbReference type="Pfam" id="PF13231"/>
    </source>
</evidence>
<feature type="transmembrane region" description="Helical" evidence="9">
    <location>
        <begin position="163"/>
        <end position="179"/>
    </location>
</feature>
<keyword evidence="4 11" id="KW-0808">Transferase</keyword>
<evidence type="ECO:0000256" key="5">
    <source>
        <dbReference type="ARBA" id="ARBA00022692"/>
    </source>
</evidence>
<feature type="compositionally biased region" description="Low complexity" evidence="8">
    <location>
        <begin position="1"/>
        <end position="24"/>
    </location>
</feature>
<feature type="transmembrane region" description="Helical" evidence="9">
    <location>
        <begin position="343"/>
        <end position="362"/>
    </location>
</feature>
<keyword evidence="12" id="KW-1185">Reference proteome</keyword>
<comment type="caution">
    <text evidence="11">The sequence shown here is derived from an EMBL/GenBank/DDBJ whole genome shotgun (WGS) entry which is preliminary data.</text>
</comment>
<accession>A0ABW5AL75</accession>
<name>A0ABW5AL75_9BRAD</name>
<evidence type="ECO:0000256" key="3">
    <source>
        <dbReference type="ARBA" id="ARBA00022676"/>
    </source>
</evidence>
<feature type="transmembrane region" description="Helical" evidence="9">
    <location>
        <begin position="67"/>
        <end position="91"/>
    </location>
</feature>
<dbReference type="RefSeq" id="WP_378478784.1">
    <property type="nucleotide sequence ID" value="NZ_JBHUIW010000019.1"/>
</dbReference>
<dbReference type="PANTHER" id="PTHR33908">
    <property type="entry name" value="MANNOSYLTRANSFERASE YKCB-RELATED"/>
    <property type="match status" value="1"/>
</dbReference>
<dbReference type="EC" id="2.4.-.-" evidence="11"/>
<feature type="transmembrane region" description="Helical" evidence="9">
    <location>
        <begin position="231"/>
        <end position="250"/>
    </location>
</feature>
<evidence type="ECO:0000256" key="4">
    <source>
        <dbReference type="ARBA" id="ARBA00022679"/>
    </source>
</evidence>
<feature type="compositionally biased region" description="Basic and acidic residues" evidence="8">
    <location>
        <begin position="28"/>
        <end position="39"/>
    </location>
</feature>
<keyword evidence="6 9" id="KW-1133">Transmembrane helix</keyword>
<evidence type="ECO:0000256" key="9">
    <source>
        <dbReference type="SAM" id="Phobius"/>
    </source>
</evidence>
<dbReference type="PANTHER" id="PTHR33908:SF9">
    <property type="entry name" value="BLL5595 PROTEIN"/>
    <property type="match status" value="1"/>
</dbReference>
<evidence type="ECO:0000256" key="1">
    <source>
        <dbReference type="ARBA" id="ARBA00004651"/>
    </source>
</evidence>
<evidence type="ECO:0000313" key="11">
    <source>
        <dbReference type="EMBL" id="MFD2183629.1"/>
    </source>
</evidence>
<feature type="transmembrane region" description="Helical" evidence="9">
    <location>
        <begin position="134"/>
        <end position="151"/>
    </location>
</feature>
<dbReference type="EMBL" id="JBHUIW010000019">
    <property type="protein sequence ID" value="MFD2183629.1"/>
    <property type="molecule type" value="Genomic_DNA"/>
</dbReference>
<feature type="domain" description="Glycosyltransferase RgtA/B/C/D-like" evidence="10">
    <location>
        <begin position="113"/>
        <end position="273"/>
    </location>
</feature>
<dbReference type="InterPro" id="IPR050297">
    <property type="entry name" value="LipidA_mod_glycosyltrf_83"/>
</dbReference>
<feature type="transmembrane region" description="Helical" evidence="9">
    <location>
        <begin position="296"/>
        <end position="322"/>
    </location>
</feature>
<keyword evidence="2" id="KW-1003">Cell membrane</keyword>
<feature type="transmembrane region" description="Helical" evidence="9">
    <location>
        <begin position="396"/>
        <end position="419"/>
    </location>
</feature>
<evidence type="ECO:0000256" key="7">
    <source>
        <dbReference type="ARBA" id="ARBA00023136"/>
    </source>
</evidence>
<comment type="subcellular location">
    <subcellularLocation>
        <location evidence="1">Cell membrane</location>
        <topology evidence="1">Multi-pass membrane protein</topology>
    </subcellularLocation>
</comment>
<keyword evidence="3 11" id="KW-0328">Glycosyltransferase</keyword>
<evidence type="ECO:0000256" key="2">
    <source>
        <dbReference type="ARBA" id="ARBA00022475"/>
    </source>
</evidence>
<organism evidence="11 12">
    <name type="scientific">Rhodoplanes azumiensis</name>
    <dbReference type="NCBI Taxonomy" id="1897628"/>
    <lineage>
        <taxon>Bacteria</taxon>
        <taxon>Pseudomonadati</taxon>
        <taxon>Pseudomonadota</taxon>
        <taxon>Alphaproteobacteria</taxon>
        <taxon>Hyphomicrobiales</taxon>
        <taxon>Nitrobacteraceae</taxon>
        <taxon>Rhodoplanes</taxon>
    </lineage>
</organism>
<protein>
    <submittedName>
        <fullName evidence="11">Glycosyltransferase family 39 protein</fullName>
        <ecNumber evidence="11">2.4.-.-</ecNumber>
    </submittedName>
</protein>
<dbReference type="GO" id="GO:0016757">
    <property type="term" value="F:glycosyltransferase activity"/>
    <property type="evidence" value="ECO:0007669"/>
    <property type="project" value="UniProtKB-KW"/>
</dbReference>
<feature type="region of interest" description="Disordered" evidence="8">
    <location>
        <begin position="1"/>
        <end position="49"/>
    </location>
</feature>
<keyword evidence="5 9" id="KW-0812">Transmembrane</keyword>
<dbReference type="Proteomes" id="UP001597314">
    <property type="component" value="Unassembled WGS sequence"/>
</dbReference>
<feature type="non-terminal residue" evidence="11">
    <location>
        <position position="601"/>
    </location>
</feature>